<dbReference type="Proteomes" id="UP000092600">
    <property type="component" value="Unassembled WGS sequence"/>
</dbReference>
<comment type="caution">
    <text evidence="1">The sequence shown here is derived from an EMBL/GenBank/DDBJ whole genome shotgun (WGS) entry which is preliminary data.</text>
</comment>
<gene>
    <name evidence="1" type="ORF">ACMD2_24285</name>
</gene>
<organism evidence="1 2">
    <name type="scientific">Ananas comosus</name>
    <name type="common">Pineapple</name>
    <name type="synonym">Ananas ananas</name>
    <dbReference type="NCBI Taxonomy" id="4615"/>
    <lineage>
        <taxon>Eukaryota</taxon>
        <taxon>Viridiplantae</taxon>
        <taxon>Streptophyta</taxon>
        <taxon>Embryophyta</taxon>
        <taxon>Tracheophyta</taxon>
        <taxon>Spermatophyta</taxon>
        <taxon>Magnoliopsida</taxon>
        <taxon>Liliopsida</taxon>
        <taxon>Poales</taxon>
        <taxon>Bromeliaceae</taxon>
        <taxon>Bromelioideae</taxon>
        <taxon>Ananas</taxon>
    </lineage>
</organism>
<reference evidence="1 2" key="1">
    <citation type="journal article" date="2016" name="DNA Res.">
        <title>The draft genome of MD-2 pineapple using hybrid error correction of long reads.</title>
        <authorList>
            <person name="Redwan R.M."/>
            <person name="Saidin A."/>
            <person name="Kumar S.V."/>
        </authorList>
    </citation>
    <scope>NUCLEOTIDE SEQUENCE [LARGE SCALE GENOMIC DNA]</scope>
    <source>
        <strain evidence="2">cv. MD2</strain>
        <tissue evidence="1">Leaf</tissue>
    </source>
</reference>
<dbReference type="EMBL" id="LSRQ01002727">
    <property type="protein sequence ID" value="OAY73384.1"/>
    <property type="molecule type" value="Genomic_DNA"/>
</dbReference>
<evidence type="ECO:0000313" key="1">
    <source>
        <dbReference type="EMBL" id="OAY73384.1"/>
    </source>
</evidence>
<name>A0A199V8H8_ANACO</name>
<protein>
    <submittedName>
        <fullName evidence="1">Uncharacterized protein</fullName>
    </submittedName>
</protein>
<dbReference type="AlphaFoldDB" id="A0A199V8H8"/>
<evidence type="ECO:0000313" key="2">
    <source>
        <dbReference type="Proteomes" id="UP000092600"/>
    </source>
</evidence>
<proteinExistence type="predicted"/>
<sequence>MEHADFGEQCARNRSSGEDRSIYRFQTQRVFSFFGRSNFLILRPKVSLDLLKNGGGRGGYKVKLNVYDLSQGLARQLSTTFLGKAIEAICGKWDARKSLVPGFGQNATSSLKVSNGFLILQAFPLILHDPQPVDGLDFEQHSNSSSSYRSCAIVNAEMISIRVVVYGTESIWCGIQQDPAGRTRMVHSRVVDLGVTHVPKEVFEDYLQEISGRYTRDLQPS</sequence>
<dbReference type="STRING" id="4615.A0A199V8H8"/>
<accession>A0A199V8H8</accession>